<keyword evidence="2" id="KW-1185">Reference proteome</keyword>
<proteinExistence type="predicted"/>
<dbReference type="RefSeq" id="WP_113961745.1">
    <property type="nucleotide sequence ID" value="NZ_QNRR01000015.1"/>
</dbReference>
<dbReference type="EMBL" id="QNRR01000015">
    <property type="protein sequence ID" value="RBP36971.1"/>
    <property type="molecule type" value="Genomic_DNA"/>
</dbReference>
<organism evidence="1 2">
    <name type="scientific">Roseimicrobium gellanilyticum</name>
    <dbReference type="NCBI Taxonomy" id="748857"/>
    <lineage>
        <taxon>Bacteria</taxon>
        <taxon>Pseudomonadati</taxon>
        <taxon>Verrucomicrobiota</taxon>
        <taxon>Verrucomicrobiia</taxon>
        <taxon>Verrucomicrobiales</taxon>
        <taxon>Verrucomicrobiaceae</taxon>
        <taxon>Roseimicrobium</taxon>
    </lineage>
</organism>
<name>A0A366H685_9BACT</name>
<dbReference type="Proteomes" id="UP000253426">
    <property type="component" value="Unassembled WGS sequence"/>
</dbReference>
<evidence type="ECO:0000313" key="1">
    <source>
        <dbReference type="EMBL" id="RBP36971.1"/>
    </source>
</evidence>
<comment type="caution">
    <text evidence="1">The sequence shown here is derived from an EMBL/GenBank/DDBJ whole genome shotgun (WGS) entry which is preliminary data.</text>
</comment>
<dbReference type="AlphaFoldDB" id="A0A366H685"/>
<gene>
    <name evidence="1" type="ORF">DES53_115112</name>
</gene>
<sequence>MSRRTRRALIVMLLLVIAAGGIYIALTWSPHEQVRIRVFPEAHESDFVGFVKHHMLVENTSSVPLHVYVFRRDGPFEHFGVPFYSMLSREDRIDFQQDRHDVIPPRSTLPTELFTKGTLSAAAPPESLLCAYASSTKALAIQFLDWCYDSSPAFLHPIIPEVRPNIQVVPCKPAP</sequence>
<evidence type="ECO:0000313" key="2">
    <source>
        <dbReference type="Proteomes" id="UP000253426"/>
    </source>
</evidence>
<protein>
    <submittedName>
        <fullName evidence="1">Uncharacterized protein</fullName>
    </submittedName>
</protein>
<reference evidence="1 2" key="1">
    <citation type="submission" date="2018-06" db="EMBL/GenBank/DDBJ databases">
        <title>Genomic Encyclopedia of Type Strains, Phase IV (KMG-IV): sequencing the most valuable type-strain genomes for metagenomic binning, comparative biology and taxonomic classification.</title>
        <authorList>
            <person name="Goeker M."/>
        </authorList>
    </citation>
    <scope>NUCLEOTIDE SEQUENCE [LARGE SCALE GENOMIC DNA]</scope>
    <source>
        <strain evidence="1 2">DSM 25532</strain>
    </source>
</reference>
<accession>A0A366H685</accession>